<feature type="disulfide bond" evidence="6">
    <location>
        <begin position="1116"/>
        <end position="1126"/>
    </location>
</feature>
<feature type="domain" description="SRCR" evidence="9">
    <location>
        <begin position="383"/>
        <end position="483"/>
    </location>
</feature>
<dbReference type="Gene3D" id="3.10.250.10">
    <property type="entry name" value="SRCR-like domain"/>
    <property type="match status" value="5"/>
</dbReference>
<dbReference type="FunFam" id="2.60.120.290:FF:000013">
    <property type="entry name" value="Membrane frizzled-related protein"/>
    <property type="match status" value="1"/>
</dbReference>
<dbReference type="InterPro" id="IPR036772">
    <property type="entry name" value="SRCR-like_dom_sf"/>
</dbReference>
<dbReference type="GO" id="GO:0045217">
    <property type="term" value="P:cell-cell junction maintenance"/>
    <property type="evidence" value="ECO:0007669"/>
    <property type="project" value="TreeGrafter"/>
</dbReference>
<dbReference type="InterPro" id="IPR053243">
    <property type="entry name" value="SJ_maturation_regulator"/>
</dbReference>
<feature type="disulfide bond" evidence="6">
    <location>
        <begin position="204"/>
        <end position="265"/>
    </location>
</feature>
<feature type="disulfide bond" evidence="6">
    <location>
        <begin position="1085"/>
        <end position="1146"/>
    </location>
</feature>
<dbReference type="FunFam" id="3.10.250.10:FF:000003">
    <property type="entry name" value="Deleted in malignant brain tumors 1"/>
    <property type="match status" value="3"/>
</dbReference>
<dbReference type="PROSITE" id="PS00420">
    <property type="entry name" value="SRCR_1"/>
    <property type="match status" value="2"/>
</dbReference>
<organism evidence="10 11">
    <name type="scientific">Sapajus apella</name>
    <name type="common">Brown-capped capuchin</name>
    <name type="synonym">Cebus apella</name>
    <dbReference type="NCBI Taxonomy" id="9515"/>
    <lineage>
        <taxon>Eukaryota</taxon>
        <taxon>Metazoa</taxon>
        <taxon>Chordata</taxon>
        <taxon>Craniata</taxon>
        <taxon>Vertebrata</taxon>
        <taxon>Euteleostomi</taxon>
        <taxon>Mammalia</taxon>
        <taxon>Eutheria</taxon>
        <taxon>Euarchontoglires</taxon>
        <taxon>Primates</taxon>
        <taxon>Haplorrhini</taxon>
        <taxon>Platyrrhini</taxon>
        <taxon>Cebidae</taxon>
        <taxon>Cebinae</taxon>
        <taxon>Sapajus</taxon>
    </lineage>
</organism>
<dbReference type="FunFam" id="2.60.120.290:FF:000004">
    <property type="entry name" value="Metalloendopeptidase"/>
    <property type="match status" value="1"/>
</dbReference>
<feature type="domain" description="CUB" evidence="8">
    <location>
        <begin position="925"/>
        <end position="1036"/>
    </location>
</feature>
<proteinExistence type="inferred from homology"/>
<dbReference type="InterPro" id="IPR000859">
    <property type="entry name" value="CUB_dom"/>
</dbReference>
<dbReference type="Gene3D" id="2.60.120.290">
    <property type="entry name" value="Spermadhesin, CUB domain"/>
    <property type="match status" value="3"/>
</dbReference>
<feature type="disulfide bond" evidence="6">
    <location>
        <begin position="421"/>
        <end position="482"/>
    </location>
</feature>
<comment type="similarity">
    <text evidence="1">Belongs to the DMBT1 family.</text>
</comment>
<dbReference type="SUPFAM" id="SSF56487">
    <property type="entry name" value="SRCR-like"/>
    <property type="match status" value="5"/>
</dbReference>
<dbReference type="PANTHER" id="PTHR47653:SF1">
    <property type="entry name" value="DELETED IN MALIGNANT BRAIN TUMORS 1 PROTEIN"/>
    <property type="match status" value="1"/>
</dbReference>
<evidence type="ECO:0000256" key="3">
    <source>
        <dbReference type="ARBA" id="ARBA00022737"/>
    </source>
</evidence>
<feature type="domain" description="CUB" evidence="8">
    <location>
        <begin position="511"/>
        <end position="617"/>
    </location>
</feature>
<keyword evidence="10" id="KW-1185">Reference proteome</keyword>
<feature type="domain" description="CUB" evidence="8">
    <location>
        <begin position="777"/>
        <end position="888"/>
    </location>
</feature>
<evidence type="ECO:0000256" key="7">
    <source>
        <dbReference type="SAM" id="MobiDB-lite"/>
    </source>
</evidence>
<feature type="disulfide bond" evidence="6">
    <location>
        <begin position="718"/>
        <end position="728"/>
    </location>
</feature>
<feature type="domain" description="SRCR" evidence="9">
    <location>
        <begin position="315"/>
        <end position="357"/>
    </location>
</feature>
<sequence length="1196" mass="127577">MIESNSIEDQVARSSTCCHLNSTPFYNCCTFNIVSGPNPHFHVVPVLPVADSASASRRASVPGPSPSVEITSETSLTTTPVSSTPSSTETSNIEFKIKLPFSEGRFITKIGHLKLKVIMLAVLSICATQVYVINRLTSKKDERNVSAIRASPSTSLCASPGAWMEVRLLNGTGRCSGRVEVLVQGTWRTVCDDLWDLAEATVVCRQLQCGQAVAAPTGSHFGAGSGKILLDDMQCVGSESHLGQCVHGGQAGHNCGHLEDASVICAGADGSPAPTPTTGAEVASTSDMLPGAGLSATTAITEPAALPSTPMPLAGSGKILLDDVQCVGSESHLGQCMHGDQARHNCGHLEDAGVICTVQSSTGRGAAITLCLLCSPPGGWAPVRLVSSHGRCAGRVELFYQGVWGTVCDDLWDLPEANIVCRQLECGWAISAPGEAHFGEGSGRILLDNVHCRGDEQHLEECSHVGWFSHNCAHGEDASVICSDAEYSTVTPPGHPLAALARTVGTEKSRCGGIITNSSGAIRNPPQNEMHDNITCVWEIKANASDHILLAFPHLDLDCTNEYFEILDGPPSSTKSLGKTCSGFRPTYVSSSSSMTLVYFRSFNNLGKNFIAYYYSATKEAMSQTPHLITTPTATPRTVIARAGDWPELRLVGGSGRCSGRVEILHQGTWGTVCDDLWDLNEAEVVCQQLGCGRAMSALGKAHFGPGSGDIFLDNLQCAGMERYLGQCTHSGWSEHNCGHHEDASVVCSGAEDLPPATPPGSSAASQDHIKGGSNSCGGVISRFSGSFSSPQYPENYPTDIQCVWEIHVDTKFCIELVIPSLKLEDILGCPYDSVEIFDGPRIASLSMGKFCAPATVIFFSSSHIMTVVFQSDTIITNTGFYALYNAIPQGERQSDAGDWAPVVTPAPPDTIPPAPIPQGGTNSCGGVISSLSGSFSSPWYPINYPTNVECVWVIHVAEKFHIELMIPSLKLEDIYGCPYDFIELFDGPQAASLSMGRFCAGAELSFLSSSNIMTAVFRSDPIITNTGFYALYNTVQQDERESGMSLRLVNGSHRCEGRVEVSYNGTWGTVCDDSWDLTDARVVCQQLGCGEALSALSQSYFDGGTGHIILDDVQCTGSEAKVWQCMHKGWFSHNCGHHEDASVICSGVDGKPNVERTGMAFLYSSTCCQVPHVVNPGDTYILRLGPHPVKFSVAK</sequence>
<dbReference type="GeneID" id="116553671"/>
<feature type="disulfide bond" evidence="6">
    <location>
        <begin position="235"/>
        <end position="245"/>
    </location>
</feature>
<feature type="domain" description="SRCR" evidence="9">
    <location>
        <begin position="649"/>
        <end position="749"/>
    </location>
</feature>
<accession>A0A6J3I432</accession>
<dbReference type="SMART" id="SM00042">
    <property type="entry name" value="CUB"/>
    <property type="match status" value="3"/>
</dbReference>
<evidence type="ECO:0000256" key="6">
    <source>
        <dbReference type="PROSITE-ProRule" id="PRU00196"/>
    </source>
</evidence>
<name>A0A6J3I432_SAPAP</name>
<dbReference type="InterPro" id="IPR001190">
    <property type="entry name" value="SRCR"/>
</dbReference>
<keyword evidence="2" id="KW-0732">Signal</keyword>
<protein>
    <submittedName>
        <fullName evidence="11">DMBT1-like protein</fullName>
    </submittedName>
</protein>
<feature type="disulfide bond" evidence="6">
    <location>
        <begin position="1072"/>
        <end position="1136"/>
    </location>
</feature>
<evidence type="ECO:0000256" key="5">
    <source>
        <dbReference type="ARBA" id="ARBA00023180"/>
    </source>
</evidence>
<dbReference type="CDD" id="cd00041">
    <property type="entry name" value="CUB"/>
    <property type="match status" value="3"/>
</dbReference>
<dbReference type="PANTHER" id="PTHR47653">
    <property type="entry name" value="PROTEIN BARK BEETLE"/>
    <property type="match status" value="1"/>
</dbReference>
<evidence type="ECO:0000259" key="9">
    <source>
        <dbReference type="PROSITE" id="PS50287"/>
    </source>
</evidence>
<keyword evidence="5" id="KW-0325">Glycoprotein</keyword>
<evidence type="ECO:0000256" key="1">
    <source>
        <dbReference type="ARBA" id="ARBA00009931"/>
    </source>
</evidence>
<feature type="disulfide bond" evidence="6">
    <location>
        <begin position="674"/>
        <end position="738"/>
    </location>
</feature>
<dbReference type="SUPFAM" id="SSF49854">
    <property type="entry name" value="Spermadhesin, CUB domain"/>
    <property type="match status" value="3"/>
</dbReference>
<dbReference type="Proteomes" id="UP000504640">
    <property type="component" value="Unplaced"/>
</dbReference>
<comment type="caution">
    <text evidence="6">Lacks conserved residue(s) required for the propagation of feature annotation.</text>
</comment>
<dbReference type="FunFam" id="3.10.250.10:FF:000006">
    <property type="entry name" value="neurotrypsin isoform X2"/>
    <property type="match status" value="1"/>
</dbReference>
<feature type="disulfide bond" evidence="6">
    <location>
        <begin position="687"/>
        <end position="748"/>
    </location>
</feature>
<gene>
    <name evidence="11" type="primary">LOC116553671</name>
</gene>
<feature type="disulfide bond" evidence="6">
    <location>
        <begin position="191"/>
        <end position="255"/>
    </location>
</feature>
<dbReference type="PROSITE" id="PS01180">
    <property type="entry name" value="CUB"/>
    <property type="match status" value="3"/>
</dbReference>
<dbReference type="PRINTS" id="PR00258">
    <property type="entry name" value="SPERACTRCPTR"/>
</dbReference>
<evidence type="ECO:0000313" key="11">
    <source>
        <dbReference type="RefSeq" id="XP_032137020.1"/>
    </source>
</evidence>
<keyword evidence="3" id="KW-0677">Repeat</keyword>
<feature type="disulfide bond" evidence="6">
    <location>
        <begin position="326"/>
        <end position="336"/>
    </location>
</feature>
<keyword evidence="4 6" id="KW-1015">Disulfide bond</keyword>
<feature type="disulfide bond" evidence="6">
    <location>
        <begin position="408"/>
        <end position="472"/>
    </location>
</feature>
<dbReference type="PROSITE" id="PS50287">
    <property type="entry name" value="SRCR_2"/>
    <property type="match status" value="5"/>
</dbReference>
<dbReference type="RefSeq" id="XP_032137020.1">
    <property type="nucleotide sequence ID" value="XM_032281129.1"/>
</dbReference>
<feature type="domain" description="SRCR" evidence="9">
    <location>
        <begin position="1047"/>
        <end position="1147"/>
    </location>
</feature>
<dbReference type="Pfam" id="PF00530">
    <property type="entry name" value="SRCR"/>
    <property type="match status" value="5"/>
</dbReference>
<feature type="disulfide bond" evidence="6">
    <location>
        <begin position="452"/>
        <end position="462"/>
    </location>
</feature>
<feature type="region of interest" description="Disordered" evidence="7">
    <location>
        <begin position="750"/>
        <end position="772"/>
    </location>
</feature>
<evidence type="ECO:0000256" key="4">
    <source>
        <dbReference type="ARBA" id="ARBA00023157"/>
    </source>
</evidence>
<dbReference type="Pfam" id="PF00431">
    <property type="entry name" value="CUB"/>
    <property type="match status" value="3"/>
</dbReference>
<feature type="domain" description="SRCR" evidence="9">
    <location>
        <begin position="166"/>
        <end position="266"/>
    </location>
</feature>
<evidence type="ECO:0000313" key="10">
    <source>
        <dbReference type="Proteomes" id="UP000504640"/>
    </source>
</evidence>
<dbReference type="SMART" id="SM00202">
    <property type="entry name" value="SR"/>
    <property type="match status" value="5"/>
</dbReference>
<dbReference type="GO" id="GO:0016020">
    <property type="term" value="C:membrane"/>
    <property type="evidence" value="ECO:0007669"/>
    <property type="project" value="InterPro"/>
</dbReference>
<reference evidence="11" key="1">
    <citation type="submission" date="2025-08" db="UniProtKB">
        <authorList>
            <consortium name="RefSeq"/>
        </authorList>
    </citation>
    <scope>IDENTIFICATION</scope>
    <source>
        <tissue evidence="11">Blood</tissue>
    </source>
</reference>
<feature type="region of interest" description="Disordered" evidence="7">
    <location>
        <begin position="57"/>
        <end position="88"/>
    </location>
</feature>
<evidence type="ECO:0000256" key="2">
    <source>
        <dbReference type="ARBA" id="ARBA00022729"/>
    </source>
</evidence>
<dbReference type="InterPro" id="IPR035914">
    <property type="entry name" value="Sperma_CUB_dom_sf"/>
</dbReference>
<dbReference type="AlphaFoldDB" id="A0A6J3I432"/>
<evidence type="ECO:0000259" key="8">
    <source>
        <dbReference type="PROSITE" id="PS01180"/>
    </source>
</evidence>